<feature type="transmembrane region" description="Helical" evidence="1">
    <location>
        <begin position="23"/>
        <end position="43"/>
    </location>
</feature>
<proteinExistence type="predicted"/>
<comment type="caution">
    <text evidence="2">The sequence shown here is derived from an EMBL/GenBank/DDBJ whole genome shotgun (WGS) entry which is preliminary data.</text>
</comment>
<name>A0A9D2BVA7_9FIRM</name>
<feature type="transmembrane region" description="Helical" evidence="1">
    <location>
        <begin position="49"/>
        <end position="69"/>
    </location>
</feature>
<reference evidence="2" key="1">
    <citation type="journal article" date="2021" name="PeerJ">
        <title>Extensive microbial diversity within the chicken gut microbiome revealed by metagenomics and culture.</title>
        <authorList>
            <person name="Gilroy R."/>
            <person name="Ravi A."/>
            <person name="Getino M."/>
            <person name="Pursley I."/>
            <person name="Horton D.L."/>
            <person name="Alikhan N.F."/>
            <person name="Baker D."/>
            <person name="Gharbi K."/>
            <person name="Hall N."/>
            <person name="Watson M."/>
            <person name="Adriaenssens E.M."/>
            <person name="Foster-Nyarko E."/>
            <person name="Jarju S."/>
            <person name="Secka A."/>
            <person name="Antonio M."/>
            <person name="Oren A."/>
            <person name="Chaudhuri R.R."/>
            <person name="La Ragione R."/>
            <person name="Hildebrand F."/>
            <person name="Pallen M.J."/>
        </authorList>
    </citation>
    <scope>NUCLEOTIDE SEQUENCE</scope>
    <source>
        <strain evidence="2">ChiHecec2B26-7398</strain>
    </source>
</reference>
<evidence type="ECO:0000313" key="2">
    <source>
        <dbReference type="EMBL" id="HIX95453.1"/>
    </source>
</evidence>
<dbReference type="EMBL" id="DXEI01000125">
    <property type="protein sequence ID" value="HIX95453.1"/>
    <property type="molecule type" value="Genomic_DNA"/>
</dbReference>
<evidence type="ECO:0000313" key="3">
    <source>
        <dbReference type="Proteomes" id="UP000886751"/>
    </source>
</evidence>
<dbReference type="Proteomes" id="UP000886751">
    <property type="component" value="Unassembled WGS sequence"/>
</dbReference>
<dbReference type="AlphaFoldDB" id="A0A9D2BVA7"/>
<keyword evidence="1" id="KW-1133">Transmembrane helix</keyword>
<keyword evidence="1" id="KW-0472">Membrane</keyword>
<gene>
    <name evidence="2" type="ORF">H9846_08350</name>
</gene>
<evidence type="ECO:0000256" key="1">
    <source>
        <dbReference type="SAM" id="Phobius"/>
    </source>
</evidence>
<keyword evidence="1" id="KW-0812">Transmembrane</keyword>
<reference evidence="2" key="2">
    <citation type="submission" date="2021-04" db="EMBL/GenBank/DDBJ databases">
        <authorList>
            <person name="Gilroy R."/>
        </authorList>
    </citation>
    <scope>NUCLEOTIDE SEQUENCE</scope>
    <source>
        <strain evidence="2">ChiHecec2B26-7398</strain>
    </source>
</reference>
<protein>
    <submittedName>
        <fullName evidence="2">Uncharacterized protein</fullName>
    </submittedName>
</protein>
<accession>A0A9D2BVA7</accession>
<sequence>METLIEIVGEILLDVAQELWPPILGIVDGLLVVALAFCSWLFFTTGQPVKGALSLLFALVFLAAGILWLKSGAYKRRPPKSTRRKRR</sequence>
<organism evidence="2 3">
    <name type="scientific">Candidatus Gemmiger excrementipullorum</name>
    <dbReference type="NCBI Taxonomy" id="2838610"/>
    <lineage>
        <taxon>Bacteria</taxon>
        <taxon>Bacillati</taxon>
        <taxon>Bacillota</taxon>
        <taxon>Clostridia</taxon>
        <taxon>Eubacteriales</taxon>
        <taxon>Gemmiger</taxon>
    </lineage>
</organism>